<dbReference type="Proteomes" id="UP000078387">
    <property type="component" value="Unassembled WGS sequence"/>
</dbReference>
<sequence>MDFASEHPNELALIKRESKTYEAIQQGVIIGLLIINGYSIEINPPSRFATKSLQLFTINEIYLHSVAMNFGVTINVSCELGYEEEMRGKGEMDENTRKRVVKSTKRRRDINKSAITFNTMVKMVEDIGYNITKRSIKSAKKTVQMIKIKEIGIGEEWKMKEETIQEIGSLINQYIKNIIIRTGKAIILSTNDPYINSLFIINNEEKNKWMDITESTSHEMSYL</sequence>
<accession>A0A5K1UVU8</accession>
<dbReference type="OMA" id="VWMNEDE"/>
<comment type="caution">
    <text evidence="2">The sequence shown here is derived from an EMBL/GenBank/DDBJ whole genome shotgun (WGS) entry which is preliminary data.</text>
</comment>
<gene>
    <name evidence="1" type="ORF">CL6EHI_103570</name>
    <name evidence="2" type="ORF">CL6EHI_103890</name>
</gene>
<protein>
    <submittedName>
        <fullName evidence="2">Uncharacterized protein</fullName>
    </submittedName>
</protein>
<dbReference type="AlphaFoldDB" id="A0A5K1UVU8"/>
<dbReference type="EMBL" id="BDEQ01000001">
    <property type="protein sequence ID" value="GAT92731.1"/>
    <property type="molecule type" value="Genomic_DNA"/>
</dbReference>
<reference evidence="2 3" key="1">
    <citation type="submission" date="2016-05" db="EMBL/GenBank/DDBJ databases">
        <title>First whole genome sequencing of Entamoeba histolytica HM1:IMSS-clone-6.</title>
        <authorList>
            <person name="Mukherjee Avik.K."/>
            <person name="Izumyama S."/>
            <person name="Nakada-Tsukui K."/>
            <person name="Nozaki T."/>
        </authorList>
    </citation>
    <scope>NUCLEOTIDE SEQUENCE [LARGE SCALE GENOMIC DNA]</scope>
    <source>
        <strain evidence="2 3">HM1:IMSS clone 6</strain>
    </source>
</reference>
<name>A0A5K1UVU8_ENTHI</name>
<dbReference type="EMBL" id="BDEQ01000001">
    <property type="protein sequence ID" value="GAT92698.1"/>
    <property type="molecule type" value="Genomic_DNA"/>
</dbReference>
<dbReference type="VEuPathDB" id="AmoebaDB:EHI5A_240760"/>
<dbReference type="VEuPathDB" id="AmoebaDB:EHI7A_123320"/>
<proteinExistence type="predicted"/>
<evidence type="ECO:0000313" key="3">
    <source>
        <dbReference type="Proteomes" id="UP000078387"/>
    </source>
</evidence>
<organism evidence="2 3">
    <name type="scientific">Entamoeba histolytica</name>
    <dbReference type="NCBI Taxonomy" id="5759"/>
    <lineage>
        <taxon>Eukaryota</taxon>
        <taxon>Amoebozoa</taxon>
        <taxon>Evosea</taxon>
        <taxon>Archamoebae</taxon>
        <taxon>Mastigamoebida</taxon>
        <taxon>Entamoebidae</taxon>
        <taxon>Entamoeba</taxon>
    </lineage>
</organism>
<dbReference type="VEuPathDB" id="AmoebaDB:KM1_328990"/>
<dbReference type="VEuPathDB" id="AmoebaDB:EHI8A_132230"/>
<evidence type="ECO:0000313" key="2">
    <source>
        <dbReference type="EMBL" id="GAT92731.1"/>
    </source>
</evidence>
<evidence type="ECO:0000313" key="1">
    <source>
        <dbReference type="EMBL" id="GAT92698.1"/>
    </source>
</evidence>
<dbReference type="VEuPathDB" id="AmoebaDB:EHI_103890"/>